<dbReference type="EMBL" id="AEPV01000075">
    <property type="protein sequence ID" value="EFU73185.1"/>
    <property type="molecule type" value="Genomic_DNA"/>
</dbReference>
<name>E6LI19_ENTI1</name>
<keyword evidence="2" id="KW-1185">Reference proteome</keyword>
<evidence type="ECO:0000313" key="1">
    <source>
        <dbReference type="EMBL" id="EFU73185.1"/>
    </source>
</evidence>
<reference evidence="1 2" key="1">
    <citation type="submission" date="2010-12" db="EMBL/GenBank/DDBJ databases">
        <authorList>
            <person name="Muzny D."/>
            <person name="Qin X."/>
            <person name="Deng J."/>
            <person name="Jiang H."/>
            <person name="Liu Y."/>
            <person name="Qu J."/>
            <person name="Song X.-Z."/>
            <person name="Zhang L."/>
            <person name="Thornton R."/>
            <person name="Coyle M."/>
            <person name="Francisco L."/>
            <person name="Jackson L."/>
            <person name="Javaid M."/>
            <person name="Korchina V."/>
            <person name="Kovar C."/>
            <person name="Mata R."/>
            <person name="Mathew T."/>
            <person name="Ngo R."/>
            <person name="Nguyen L."/>
            <person name="Nguyen N."/>
            <person name="Okwuonu G."/>
            <person name="Ongeri F."/>
            <person name="Pham C."/>
            <person name="Simmons D."/>
            <person name="Wilczek-Boney K."/>
            <person name="Hale W."/>
            <person name="Jakkamsetti A."/>
            <person name="Pham P."/>
            <person name="Ruth R."/>
            <person name="San Lucas F."/>
            <person name="Warren J."/>
            <person name="Zhang J."/>
            <person name="Zhao Z."/>
            <person name="Zhou C."/>
            <person name="Zhu D."/>
            <person name="Lee S."/>
            <person name="Bess C."/>
            <person name="Blankenburg K."/>
            <person name="Forbes L."/>
            <person name="Fu Q."/>
            <person name="Gubbala S."/>
            <person name="Hirani K."/>
            <person name="Jayaseelan J.C."/>
            <person name="Lara F."/>
            <person name="Munidasa M."/>
            <person name="Palculict T."/>
            <person name="Patil S."/>
            <person name="Pu L.-L."/>
            <person name="Saada N."/>
            <person name="Tang L."/>
            <person name="Weissenberger G."/>
            <person name="Zhu Y."/>
            <person name="Hemphill L."/>
            <person name="Shang Y."/>
            <person name="Youmans B."/>
            <person name="Ayvaz T."/>
            <person name="Ross M."/>
            <person name="Santibanez J."/>
            <person name="Aqrawi P."/>
            <person name="Gross S."/>
            <person name="Joshi V."/>
            <person name="Fowler G."/>
            <person name="Nazareth L."/>
            <person name="Reid J."/>
            <person name="Worley K."/>
            <person name="Petrosino J."/>
            <person name="Highlander S."/>
            <person name="Gibbs R."/>
        </authorList>
    </citation>
    <scope>NUCLEOTIDE SEQUENCE [LARGE SCALE GENOMIC DNA]</scope>
    <source>
        <strain evidence="2">DSM 15952 / CCUG 50447 / LMG 22039 / TP 1.5</strain>
    </source>
</reference>
<dbReference type="Proteomes" id="UP000010296">
    <property type="component" value="Unassembled WGS sequence"/>
</dbReference>
<gene>
    <name evidence="1" type="ORF">HMPREF9088_2009</name>
</gene>
<proteinExistence type="predicted"/>
<evidence type="ECO:0000313" key="2">
    <source>
        <dbReference type="Proteomes" id="UP000010296"/>
    </source>
</evidence>
<sequence>MNGWKRIIKFLLVFLGYEKMRKVINGNKFEKNNYLEGNV</sequence>
<accession>E6LI19</accession>
<dbReference type="HOGENOM" id="CLU_3309375_0_0_9"/>
<protein>
    <submittedName>
        <fullName evidence="1">Uncharacterized protein</fullName>
    </submittedName>
</protein>
<dbReference type="AlphaFoldDB" id="E6LI19"/>
<comment type="caution">
    <text evidence="1">The sequence shown here is derived from an EMBL/GenBank/DDBJ whole genome shotgun (WGS) entry which is preliminary data.</text>
</comment>
<dbReference type="STRING" id="888064.HMPREF9088_2009"/>
<organism evidence="1 2">
    <name type="scientific">Enterococcus italicus (strain DSM 15952 / CCUG 50447 / LMG 22039 / TP 1.5)</name>
    <dbReference type="NCBI Taxonomy" id="888064"/>
    <lineage>
        <taxon>Bacteria</taxon>
        <taxon>Bacillati</taxon>
        <taxon>Bacillota</taxon>
        <taxon>Bacilli</taxon>
        <taxon>Lactobacillales</taxon>
        <taxon>Enterococcaceae</taxon>
        <taxon>Enterococcus</taxon>
    </lineage>
</organism>